<gene>
    <name evidence="2" type="ORF">PanWU01x14_291710</name>
</gene>
<accession>A0A2P5AXB5</accession>
<evidence type="ECO:0000259" key="1">
    <source>
        <dbReference type="Pfam" id="PF20167"/>
    </source>
</evidence>
<sequence>MGQPPFPADVIAQHDWRLFCAYPEDPIMPLVCEFYANITDPKEGTMYAEVFKFPEEAINAIFGLRDPVDEHSEFVEEVTEPKLLTVLETVAVTEAEWNVSSLGAYTCLQSSLNLATKIWYHFLKSYLLPTTHGKTVSKDRALLLYSILIGKSINVGRIIYKEICACAAKKLGALFFLSLIIKLC</sequence>
<dbReference type="Pfam" id="PF20167">
    <property type="entry name" value="Transposase_32"/>
    <property type="match status" value="1"/>
</dbReference>
<feature type="domain" description="Putative plant transposon protein" evidence="1">
    <location>
        <begin position="13"/>
        <end position="184"/>
    </location>
</feature>
<dbReference type="OrthoDB" id="990541at2759"/>
<reference evidence="3" key="1">
    <citation type="submission" date="2016-06" db="EMBL/GenBank/DDBJ databases">
        <title>Parallel loss of symbiosis genes in relatives of nitrogen-fixing non-legume Parasponia.</title>
        <authorList>
            <person name="Van Velzen R."/>
            <person name="Holmer R."/>
            <person name="Bu F."/>
            <person name="Rutten L."/>
            <person name="Van Zeijl A."/>
            <person name="Liu W."/>
            <person name="Santuari L."/>
            <person name="Cao Q."/>
            <person name="Sharma T."/>
            <person name="Shen D."/>
            <person name="Roswanjaya Y."/>
            <person name="Wardhani T."/>
            <person name="Kalhor M.S."/>
            <person name="Jansen J."/>
            <person name="Van den Hoogen J."/>
            <person name="Gungor B."/>
            <person name="Hartog M."/>
            <person name="Hontelez J."/>
            <person name="Verver J."/>
            <person name="Yang W.-C."/>
            <person name="Schijlen E."/>
            <person name="Repin R."/>
            <person name="Schilthuizen M."/>
            <person name="Schranz E."/>
            <person name="Heidstra R."/>
            <person name="Miyata K."/>
            <person name="Fedorova E."/>
            <person name="Kohlen W."/>
            <person name="Bisseling T."/>
            <person name="Smit S."/>
            <person name="Geurts R."/>
        </authorList>
    </citation>
    <scope>NUCLEOTIDE SEQUENCE [LARGE SCALE GENOMIC DNA]</scope>
    <source>
        <strain evidence="3">cv. WU1-14</strain>
    </source>
</reference>
<keyword evidence="3" id="KW-1185">Reference proteome</keyword>
<organism evidence="2 3">
    <name type="scientific">Parasponia andersonii</name>
    <name type="common">Sponia andersonii</name>
    <dbReference type="NCBI Taxonomy" id="3476"/>
    <lineage>
        <taxon>Eukaryota</taxon>
        <taxon>Viridiplantae</taxon>
        <taxon>Streptophyta</taxon>
        <taxon>Embryophyta</taxon>
        <taxon>Tracheophyta</taxon>
        <taxon>Spermatophyta</taxon>
        <taxon>Magnoliopsida</taxon>
        <taxon>eudicotyledons</taxon>
        <taxon>Gunneridae</taxon>
        <taxon>Pentapetalae</taxon>
        <taxon>rosids</taxon>
        <taxon>fabids</taxon>
        <taxon>Rosales</taxon>
        <taxon>Cannabaceae</taxon>
        <taxon>Parasponia</taxon>
    </lineage>
</organism>
<dbReference type="AlphaFoldDB" id="A0A2P5AXB5"/>
<proteinExistence type="predicted"/>
<dbReference type="EMBL" id="JXTB01000421">
    <property type="protein sequence ID" value="PON41193.1"/>
    <property type="molecule type" value="Genomic_DNA"/>
</dbReference>
<name>A0A2P5AXB5_PARAD</name>
<protein>
    <recommendedName>
        <fullName evidence="1">Putative plant transposon protein domain-containing protein</fullName>
    </recommendedName>
</protein>
<comment type="caution">
    <text evidence="2">The sequence shown here is derived from an EMBL/GenBank/DDBJ whole genome shotgun (WGS) entry which is preliminary data.</text>
</comment>
<evidence type="ECO:0000313" key="2">
    <source>
        <dbReference type="EMBL" id="PON41193.1"/>
    </source>
</evidence>
<dbReference type="Proteomes" id="UP000237105">
    <property type="component" value="Unassembled WGS sequence"/>
</dbReference>
<evidence type="ECO:0000313" key="3">
    <source>
        <dbReference type="Proteomes" id="UP000237105"/>
    </source>
</evidence>
<dbReference type="InterPro" id="IPR046796">
    <property type="entry name" value="Transposase_32_dom"/>
</dbReference>